<keyword evidence="3" id="KW-1185">Reference proteome</keyword>
<organism evidence="2 3">
    <name type="scientific">Phytophthora infestans</name>
    <name type="common">Potato late blight agent</name>
    <name type="synonym">Botrytis infestans</name>
    <dbReference type="NCBI Taxonomy" id="4787"/>
    <lineage>
        <taxon>Eukaryota</taxon>
        <taxon>Sar</taxon>
        <taxon>Stramenopiles</taxon>
        <taxon>Oomycota</taxon>
        <taxon>Peronosporomycetes</taxon>
        <taxon>Peronosporales</taxon>
        <taxon>Peronosporaceae</taxon>
        <taxon>Phytophthora</taxon>
    </lineage>
</organism>
<proteinExistence type="predicted"/>
<evidence type="ECO:0000313" key="3">
    <source>
        <dbReference type="Proteomes" id="UP000602510"/>
    </source>
</evidence>
<evidence type="ECO:0000256" key="1">
    <source>
        <dbReference type="SAM" id="MobiDB-lite"/>
    </source>
</evidence>
<accession>A0A833TK59</accession>
<gene>
    <name evidence="2" type="ORF">GN244_ATG02503</name>
</gene>
<sequence>MHYRSGAGQQAAPTARSGTQTPWISDPSRLSAFLMTKSGDLDEVADNMEEKHFLFIRTEYPRLSGDKFDAMEGECVPGSREPYDGMKGDWKVMKAGVCVEYLRDNKGLTLPQKWNACRPRFEEVISPGEDLGLKALYVYVGSDISVEAKTE</sequence>
<dbReference type="Proteomes" id="UP000602510">
    <property type="component" value="Unassembled WGS sequence"/>
</dbReference>
<protein>
    <submittedName>
        <fullName evidence="2">Uncharacterized protein</fullName>
    </submittedName>
</protein>
<comment type="caution">
    <text evidence="2">The sequence shown here is derived from an EMBL/GenBank/DDBJ whole genome shotgun (WGS) entry which is preliminary data.</text>
</comment>
<feature type="compositionally biased region" description="Polar residues" evidence="1">
    <location>
        <begin position="7"/>
        <end position="23"/>
    </location>
</feature>
<reference evidence="2" key="1">
    <citation type="submission" date="2020-04" db="EMBL/GenBank/DDBJ databases">
        <title>Hybrid Assembly of Korean Phytophthora infestans isolates.</title>
        <authorList>
            <person name="Prokchorchik M."/>
            <person name="Lee Y."/>
            <person name="Seo J."/>
            <person name="Cho J.-H."/>
            <person name="Park Y.-E."/>
            <person name="Jang D.-C."/>
            <person name="Im J.-S."/>
            <person name="Choi J.-G."/>
            <person name="Park H.-J."/>
            <person name="Lee G.-B."/>
            <person name="Lee Y.-G."/>
            <person name="Hong S.-Y."/>
            <person name="Cho K."/>
            <person name="Sohn K.H."/>
        </authorList>
    </citation>
    <scope>NUCLEOTIDE SEQUENCE</scope>
    <source>
        <strain evidence="2">KR_1_A1</strain>
    </source>
</reference>
<evidence type="ECO:0000313" key="2">
    <source>
        <dbReference type="EMBL" id="KAF4045119.1"/>
    </source>
</evidence>
<name>A0A833TK59_PHYIN</name>
<dbReference type="AlphaFoldDB" id="A0A833TK59"/>
<feature type="region of interest" description="Disordered" evidence="1">
    <location>
        <begin position="1"/>
        <end position="23"/>
    </location>
</feature>
<dbReference type="EMBL" id="WSZM01000055">
    <property type="protein sequence ID" value="KAF4045119.1"/>
    <property type="molecule type" value="Genomic_DNA"/>
</dbReference>